<dbReference type="PRINTS" id="PR00332">
    <property type="entry name" value="HISTRIAD"/>
</dbReference>
<sequence>MPGPEAAGCVFCRILAGELPAHRVYEDEETVAFLDRRPLFHGHTLVVPRLHIETLTDLPEERVGPYFRAVRLLAGAVERGMAAAGSFVAENNRVSQSVPHLHVHIVPRNRKDGLRGFFWPRHTYADDAEAERAAERVRSALRAGPAAG</sequence>
<dbReference type="AlphaFoldDB" id="A0A4Y3QTB6"/>
<proteinExistence type="predicted"/>
<dbReference type="EMBL" id="BJMM01000002">
    <property type="protein sequence ID" value="GEB47648.1"/>
    <property type="molecule type" value="Genomic_DNA"/>
</dbReference>
<evidence type="ECO:0000259" key="4">
    <source>
        <dbReference type="PROSITE" id="PS51084"/>
    </source>
</evidence>
<dbReference type="PANTHER" id="PTHR46648">
    <property type="entry name" value="HIT FAMILY PROTEIN 1"/>
    <property type="match status" value="1"/>
</dbReference>
<dbReference type="GO" id="GO:0009117">
    <property type="term" value="P:nucleotide metabolic process"/>
    <property type="evidence" value="ECO:0007669"/>
    <property type="project" value="TreeGrafter"/>
</dbReference>
<dbReference type="InterPro" id="IPR036265">
    <property type="entry name" value="HIT-like_sf"/>
</dbReference>
<dbReference type="Pfam" id="PF01230">
    <property type="entry name" value="HIT"/>
    <property type="match status" value="1"/>
</dbReference>
<feature type="domain" description="HIT" evidence="4">
    <location>
        <begin position="10"/>
        <end position="115"/>
    </location>
</feature>
<dbReference type="InterPro" id="IPR001310">
    <property type="entry name" value="Histidine_triad_HIT"/>
</dbReference>
<dbReference type="RefSeq" id="WP_086816848.1">
    <property type="nucleotide sequence ID" value="NZ_BJMM01000002.1"/>
</dbReference>
<evidence type="ECO:0000256" key="1">
    <source>
        <dbReference type="PIRSR" id="PIRSR601310-1"/>
    </source>
</evidence>
<dbReference type="OrthoDB" id="9784774at2"/>
<dbReference type="Gene3D" id="3.30.428.10">
    <property type="entry name" value="HIT-like"/>
    <property type="match status" value="1"/>
</dbReference>
<evidence type="ECO:0000256" key="3">
    <source>
        <dbReference type="PROSITE-ProRule" id="PRU00464"/>
    </source>
</evidence>
<protein>
    <submittedName>
        <fullName evidence="5">HIT family protein</fullName>
    </submittedName>
</protein>
<comment type="caution">
    <text evidence="5">The sequence shown here is derived from an EMBL/GenBank/DDBJ whole genome shotgun (WGS) entry which is preliminary data.</text>
</comment>
<gene>
    <name evidence="5" type="ORF">SCA03_01990</name>
</gene>
<dbReference type="InterPro" id="IPR011146">
    <property type="entry name" value="HIT-like"/>
</dbReference>
<dbReference type="GO" id="GO:0003824">
    <property type="term" value="F:catalytic activity"/>
    <property type="evidence" value="ECO:0007669"/>
    <property type="project" value="InterPro"/>
</dbReference>
<evidence type="ECO:0000313" key="6">
    <source>
        <dbReference type="Proteomes" id="UP000319210"/>
    </source>
</evidence>
<dbReference type="Proteomes" id="UP000319210">
    <property type="component" value="Unassembled WGS sequence"/>
</dbReference>
<dbReference type="PROSITE" id="PS51084">
    <property type="entry name" value="HIT_2"/>
    <property type="match status" value="1"/>
</dbReference>
<feature type="active site" description="Tele-AMP-histidine intermediate" evidence="1">
    <location>
        <position position="102"/>
    </location>
</feature>
<dbReference type="PANTHER" id="PTHR46648:SF1">
    <property type="entry name" value="ADENOSINE 5'-MONOPHOSPHORAMIDASE HNT1"/>
    <property type="match status" value="1"/>
</dbReference>
<evidence type="ECO:0000256" key="2">
    <source>
        <dbReference type="PIRSR" id="PIRSR601310-3"/>
    </source>
</evidence>
<evidence type="ECO:0000313" key="5">
    <source>
        <dbReference type="EMBL" id="GEB47648.1"/>
    </source>
</evidence>
<name>A0A4Y3QTB6_STRCI</name>
<reference evidence="5 6" key="1">
    <citation type="submission" date="2019-06" db="EMBL/GenBank/DDBJ databases">
        <title>Whole genome shotgun sequence of Streptomyces cacaoi subsp. cacaoi NBRC 12748.</title>
        <authorList>
            <person name="Hosoyama A."/>
            <person name="Uohara A."/>
            <person name="Ohji S."/>
            <person name="Ichikawa N."/>
        </authorList>
    </citation>
    <scope>NUCLEOTIDE SEQUENCE [LARGE SCALE GENOMIC DNA]</scope>
    <source>
        <strain evidence="5 6">NBRC 12748</strain>
    </source>
</reference>
<organism evidence="5 6">
    <name type="scientific">Streptomyces cacaoi</name>
    <dbReference type="NCBI Taxonomy" id="1898"/>
    <lineage>
        <taxon>Bacteria</taxon>
        <taxon>Bacillati</taxon>
        <taxon>Actinomycetota</taxon>
        <taxon>Actinomycetes</taxon>
        <taxon>Kitasatosporales</taxon>
        <taxon>Streptomycetaceae</taxon>
        <taxon>Streptomyces</taxon>
    </lineage>
</organism>
<feature type="short sequence motif" description="Histidine triad motif" evidence="2 3">
    <location>
        <begin position="100"/>
        <end position="104"/>
    </location>
</feature>
<keyword evidence="6" id="KW-1185">Reference proteome</keyword>
<dbReference type="SUPFAM" id="SSF54197">
    <property type="entry name" value="HIT-like"/>
    <property type="match status" value="1"/>
</dbReference>
<accession>A0A4Y3QTB6</accession>